<evidence type="ECO:0000313" key="1">
    <source>
        <dbReference type="EMBL" id="MPY61448.1"/>
    </source>
</evidence>
<sequence>MGDAHLLSRLDRLAGSLAGLNVPGASPVFVDRIEQLRQVLQRMRRVSAGELRIVALGSNASLKSTTLRLLLGRDDILAVGPGAVSAVATELRLVQADGPDTAPVVFHAVTLTEEGARRRARRILGVEDEYLSLEEMGRLPHQYAFLVQEMADAARRLGHNTTIPLTELAGRGGSITFNDGPGSALIARVSAEVTIPADEWKLSWADGRTVVLIDTPGTRKGSVLEDVVIAEMESRAHIALLTMACGGGATLVTPRVAPDPHCVFVTTRLDAVDNPHDPNSLHTLETAVAAIMRELRDGGRPGRDVRVAATSGPWAAADPDAWRAFDPNNEGIWKTAQVSKEQWGGAAWDPSGATNGELRRAVDGALADGGVTHLRGQVEALASKDTAHIDAQEFDHLVQQGLELFVEAGTSLPSLADASKQREQAARGDARPLAELRRIAREQADIAVYSADEWSEVRLTLTRGDGPSPSDVVEPLNRLDVAGLTADALAAARVELATFLRGWWKSHTDRPFDPALFTDAMESGQATEDAGTQLDTMAKRLLHQLAGRPRTGAAAQRPAKSTSLHFRQVARVREDLARLLERRLIDMFEPEVVRTQRALSDLLHKQRLALAGNHGPIAVLNVIGAELQQLSTARTGGAE</sequence>
<accession>A0A5N8XR53</accession>
<dbReference type="AlphaFoldDB" id="A0A5N8XR53"/>
<reference evidence="1 2" key="1">
    <citation type="submission" date="2019-07" db="EMBL/GenBank/DDBJ databases">
        <title>New species of Amycolatopsis and Streptomyces.</title>
        <authorList>
            <person name="Duangmal K."/>
            <person name="Teo W.F.A."/>
            <person name="Lipun K."/>
        </authorList>
    </citation>
    <scope>NUCLEOTIDE SEQUENCE [LARGE SCALE GENOMIC DNA]</scope>
    <source>
        <strain evidence="1 2">NBRC 106415</strain>
    </source>
</reference>
<dbReference type="Proteomes" id="UP000400924">
    <property type="component" value="Unassembled WGS sequence"/>
</dbReference>
<evidence type="ECO:0000313" key="2">
    <source>
        <dbReference type="Proteomes" id="UP000400924"/>
    </source>
</evidence>
<name>A0A5N8XR53_9ACTN</name>
<protein>
    <recommendedName>
        <fullName evidence="3">Dynamin family protein</fullName>
    </recommendedName>
</protein>
<comment type="caution">
    <text evidence="1">The sequence shown here is derived from an EMBL/GenBank/DDBJ whole genome shotgun (WGS) entry which is preliminary data.</text>
</comment>
<dbReference type="EMBL" id="VJZC01000302">
    <property type="protein sequence ID" value="MPY61448.1"/>
    <property type="molecule type" value="Genomic_DNA"/>
</dbReference>
<keyword evidence="2" id="KW-1185">Reference proteome</keyword>
<dbReference type="RefSeq" id="WP_152774872.1">
    <property type="nucleotide sequence ID" value="NZ_VJZC01000302.1"/>
</dbReference>
<gene>
    <name evidence="1" type="ORF">FNH08_31200</name>
</gene>
<evidence type="ECO:0008006" key="3">
    <source>
        <dbReference type="Google" id="ProtNLM"/>
    </source>
</evidence>
<dbReference type="SUPFAM" id="SSF52540">
    <property type="entry name" value="P-loop containing nucleoside triphosphate hydrolases"/>
    <property type="match status" value="1"/>
</dbReference>
<organism evidence="1 2">
    <name type="scientific">Streptomyces spongiae</name>
    <dbReference type="NCBI Taxonomy" id="565072"/>
    <lineage>
        <taxon>Bacteria</taxon>
        <taxon>Bacillati</taxon>
        <taxon>Actinomycetota</taxon>
        <taxon>Actinomycetes</taxon>
        <taxon>Kitasatosporales</taxon>
        <taxon>Streptomycetaceae</taxon>
        <taxon>Streptomyces</taxon>
    </lineage>
</organism>
<dbReference type="OrthoDB" id="9818909at2"/>
<proteinExistence type="predicted"/>
<dbReference type="InterPro" id="IPR027417">
    <property type="entry name" value="P-loop_NTPase"/>
</dbReference>